<sequence>MDDLDSKTQGTFLVPCKRRKIDHRRPRTESRSAEAIKAFSRRALKENWIRIESSIESTMARITKGTFQTLYQFVQDCSLARDPDELPPSYPQIPTTLISSTSNPTLRSIISLLYLRLERSNIRPDQDVEMLNLPSSSSSFTRVFRTVLVECRPTSSLEVLVETIVIGLLKGQQPDGVPNLFMLANNLPTECKPVITLHQIHLLPTSVLSSFLHCLARYAPQLGFVLLMTASTATGVLREVLPASVRSHLDLRTLDLMDGEEIWENIMSDLLFSPKSDLHVLIGGDLFDELRTAYLQDDGSLECFLSSLQYINLRSYTAPLGMLIPPFDKTCLPPLPRTTMEADEIRDRLLCLLPDRVYDPQIKLPQVLAIGPSHPTLKELISWVEIQRRQVMSHAEDVRLAYHLISVIQGFLLGKAKVDDFNLDVPIVKLGVKDRRQLMKDCLTGRCSRLDVDLQRIGQFPTNLLGPLNQSFKTALDLFGPYKSEYRSKLATSLGGIGVPDGTETSAAQVIPTALRSFFSGVFSRNQKILFHEIFYSTALDDMVKVFRPSPLEAIQTALLSPYVYFQLSNPFLKPSSNPADAPDTSILFTKYLESGKIINLYDWFVTFAQVLGVDVSTPLQSYGSDREEEDRKRKDCQVRFLRSFHELDFLGFLKGTRRKEDHCLKTFFSLTEIENGEVGLGGDRVDY</sequence>
<dbReference type="EMBL" id="LN483167">
    <property type="protein sequence ID" value="CDZ96810.1"/>
    <property type="molecule type" value="Genomic_DNA"/>
</dbReference>
<comment type="subcellular location">
    <subcellularLocation>
        <location evidence="1">Nucleus</location>
    </subcellularLocation>
</comment>
<evidence type="ECO:0000256" key="4">
    <source>
        <dbReference type="ARBA" id="ARBA00023125"/>
    </source>
</evidence>
<evidence type="ECO:0000256" key="2">
    <source>
        <dbReference type="ARBA" id="ARBA00010977"/>
    </source>
</evidence>
<evidence type="ECO:0000259" key="7">
    <source>
        <dbReference type="Pfam" id="PF18137"/>
    </source>
</evidence>
<dbReference type="GO" id="GO:0005664">
    <property type="term" value="C:nuclear origin of replication recognition complex"/>
    <property type="evidence" value="ECO:0007669"/>
    <property type="project" value="InterPro"/>
</dbReference>
<dbReference type="PANTHER" id="PTHR12748">
    <property type="entry name" value="ORIGIN RECOGNITION COMPLEX SUBUNIT 3"/>
    <property type="match status" value="1"/>
</dbReference>
<evidence type="ECO:0000256" key="1">
    <source>
        <dbReference type="ARBA" id="ARBA00004123"/>
    </source>
</evidence>
<dbReference type="InterPro" id="IPR020795">
    <property type="entry name" value="ORC3"/>
</dbReference>
<name>A0A0F7SF74_PHARH</name>
<evidence type="ECO:0000256" key="5">
    <source>
        <dbReference type="ARBA" id="ARBA00023242"/>
    </source>
</evidence>
<dbReference type="AlphaFoldDB" id="A0A0F7SF74"/>
<dbReference type="GO" id="GO:0006270">
    <property type="term" value="P:DNA replication initiation"/>
    <property type="evidence" value="ECO:0007669"/>
    <property type="project" value="TreeGrafter"/>
</dbReference>
<reference evidence="8" key="1">
    <citation type="submission" date="2014-08" db="EMBL/GenBank/DDBJ databases">
        <authorList>
            <person name="Sharma Rahul"/>
            <person name="Thines Marco"/>
        </authorList>
    </citation>
    <scope>NUCLEOTIDE SEQUENCE</scope>
</reference>
<evidence type="ECO:0000256" key="3">
    <source>
        <dbReference type="ARBA" id="ARBA00022705"/>
    </source>
</evidence>
<feature type="domain" description="Origin recognition complex subunit 3 winged helix C-terminal" evidence="7">
    <location>
        <begin position="554"/>
        <end position="669"/>
    </location>
</feature>
<dbReference type="GO" id="GO:0031261">
    <property type="term" value="C:DNA replication preinitiation complex"/>
    <property type="evidence" value="ECO:0007669"/>
    <property type="project" value="TreeGrafter"/>
</dbReference>
<dbReference type="GO" id="GO:0005656">
    <property type="term" value="C:nuclear pre-replicative complex"/>
    <property type="evidence" value="ECO:0007669"/>
    <property type="project" value="TreeGrafter"/>
</dbReference>
<dbReference type="Pfam" id="PF18137">
    <property type="entry name" value="WHD_ORC"/>
    <property type="match status" value="1"/>
</dbReference>
<keyword evidence="4" id="KW-0238">DNA-binding</keyword>
<protein>
    <submittedName>
        <fullName evidence="8">Origin recognition complex, subunit 3</fullName>
    </submittedName>
</protein>
<dbReference type="CDD" id="cd20704">
    <property type="entry name" value="Orc3"/>
    <property type="match status" value="1"/>
</dbReference>
<keyword evidence="3" id="KW-0235">DNA replication</keyword>
<keyword evidence="5" id="KW-0539">Nucleus</keyword>
<dbReference type="InterPro" id="IPR040855">
    <property type="entry name" value="ORC_WH_C"/>
</dbReference>
<accession>A0A0F7SF74</accession>
<feature type="domain" description="Origin recognition complex subunit 3 N-terminal" evidence="6">
    <location>
        <begin position="194"/>
        <end position="313"/>
    </location>
</feature>
<dbReference type="Pfam" id="PF07034">
    <property type="entry name" value="ORC3_N"/>
    <property type="match status" value="1"/>
</dbReference>
<dbReference type="PANTHER" id="PTHR12748:SF0">
    <property type="entry name" value="ORIGIN RECOGNITION COMPLEX SUBUNIT 3"/>
    <property type="match status" value="1"/>
</dbReference>
<evidence type="ECO:0000313" key="8">
    <source>
        <dbReference type="EMBL" id="CDZ96810.1"/>
    </source>
</evidence>
<proteinExistence type="inferred from homology"/>
<comment type="similarity">
    <text evidence="2">Belongs to the ORC3 family.</text>
</comment>
<organism evidence="8">
    <name type="scientific">Phaffia rhodozyma</name>
    <name type="common">Yeast</name>
    <name type="synonym">Xanthophyllomyces dendrorhous</name>
    <dbReference type="NCBI Taxonomy" id="264483"/>
    <lineage>
        <taxon>Eukaryota</taxon>
        <taxon>Fungi</taxon>
        <taxon>Dikarya</taxon>
        <taxon>Basidiomycota</taxon>
        <taxon>Agaricomycotina</taxon>
        <taxon>Tremellomycetes</taxon>
        <taxon>Cystofilobasidiales</taxon>
        <taxon>Mrakiaceae</taxon>
        <taxon>Phaffia</taxon>
    </lineage>
</organism>
<dbReference type="InterPro" id="IPR045667">
    <property type="entry name" value="ORC3_N"/>
</dbReference>
<dbReference type="GO" id="GO:0003688">
    <property type="term" value="F:DNA replication origin binding"/>
    <property type="evidence" value="ECO:0007669"/>
    <property type="project" value="TreeGrafter"/>
</dbReference>
<evidence type="ECO:0000259" key="6">
    <source>
        <dbReference type="Pfam" id="PF07034"/>
    </source>
</evidence>